<name>A0A284RSY1_ARMOS</name>
<evidence type="ECO:0000313" key="1">
    <source>
        <dbReference type="EMBL" id="SJL11805.1"/>
    </source>
</evidence>
<keyword evidence="2" id="KW-1185">Reference proteome</keyword>
<evidence type="ECO:0000313" key="2">
    <source>
        <dbReference type="Proteomes" id="UP000219338"/>
    </source>
</evidence>
<sequence length="32" mass="3749">MEGRPRFGTLFYTNYVTQINSHMLICCLCVHT</sequence>
<protein>
    <submittedName>
        <fullName evidence="1">Uncharacterized protein</fullName>
    </submittedName>
</protein>
<dbReference type="AlphaFoldDB" id="A0A284RSY1"/>
<reference evidence="2" key="1">
    <citation type="journal article" date="2017" name="Nat. Ecol. Evol.">
        <title>Genome expansion and lineage-specific genetic innovations in the forest pathogenic fungi Armillaria.</title>
        <authorList>
            <person name="Sipos G."/>
            <person name="Prasanna A.N."/>
            <person name="Walter M.C."/>
            <person name="O'Connor E."/>
            <person name="Balint B."/>
            <person name="Krizsan K."/>
            <person name="Kiss B."/>
            <person name="Hess J."/>
            <person name="Varga T."/>
            <person name="Slot J."/>
            <person name="Riley R."/>
            <person name="Boka B."/>
            <person name="Rigling D."/>
            <person name="Barry K."/>
            <person name="Lee J."/>
            <person name="Mihaltcheva S."/>
            <person name="LaButti K."/>
            <person name="Lipzen A."/>
            <person name="Waldron R."/>
            <person name="Moloney N.M."/>
            <person name="Sperisen C."/>
            <person name="Kredics L."/>
            <person name="Vagvoelgyi C."/>
            <person name="Patrignani A."/>
            <person name="Fitzpatrick D."/>
            <person name="Nagy I."/>
            <person name="Doyle S."/>
            <person name="Anderson J.B."/>
            <person name="Grigoriev I.V."/>
            <person name="Gueldener U."/>
            <person name="Muensterkoetter M."/>
            <person name="Nagy L.G."/>
        </authorList>
    </citation>
    <scope>NUCLEOTIDE SEQUENCE [LARGE SCALE GENOMIC DNA]</scope>
    <source>
        <strain evidence="2">C18/9</strain>
    </source>
</reference>
<organism evidence="1 2">
    <name type="scientific">Armillaria ostoyae</name>
    <name type="common">Armillaria root rot fungus</name>
    <dbReference type="NCBI Taxonomy" id="47428"/>
    <lineage>
        <taxon>Eukaryota</taxon>
        <taxon>Fungi</taxon>
        <taxon>Dikarya</taxon>
        <taxon>Basidiomycota</taxon>
        <taxon>Agaricomycotina</taxon>
        <taxon>Agaricomycetes</taxon>
        <taxon>Agaricomycetidae</taxon>
        <taxon>Agaricales</taxon>
        <taxon>Marasmiineae</taxon>
        <taxon>Physalacriaceae</taxon>
        <taxon>Armillaria</taxon>
    </lineage>
</organism>
<gene>
    <name evidence="1" type="ORF">ARMOST_15215</name>
</gene>
<dbReference type="EMBL" id="FUEG01000015">
    <property type="protein sequence ID" value="SJL11805.1"/>
    <property type="molecule type" value="Genomic_DNA"/>
</dbReference>
<dbReference type="Proteomes" id="UP000219338">
    <property type="component" value="Unassembled WGS sequence"/>
</dbReference>
<accession>A0A284RSY1</accession>
<proteinExistence type="predicted"/>